<gene>
    <name evidence="3" type="ORF">PTRG_00916</name>
</gene>
<dbReference type="Pfam" id="PF07470">
    <property type="entry name" value="Glyco_hydro_88"/>
    <property type="match status" value="1"/>
</dbReference>
<dbReference type="eggNOG" id="ENOG502QV67">
    <property type="taxonomic scope" value="Eukaryota"/>
</dbReference>
<dbReference type="InParanoid" id="B2VTS1"/>
<feature type="chain" id="PRO_5002782098" description="Glycoside hydrolase family 105 protein" evidence="2">
    <location>
        <begin position="18"/>
        <end position="567"/>
    </location>
</feature>
<dbReference type="OrthoDB" id="540611at2759"/>
<evidence type="ECO:0008006" key="5">
    <source>
        <dbReference type="Google" id="ProtNLM"/>
    </source>
</evidence>
<dbReference type="HOGENOM" id="CLU_480707_0_0_1"/>
<sequence length="567" mass="62474">MHLPLALVVTLATSTLAIPAPTPVPTPDSSSPRAALRGSARNVYLTTCTTRSLSADSTSSSAILYNSGDTSSSNPSDVGTVLSESAIQWAGYTRRVPLGSGIFESKIDKGAETLEKSQIAGSAKLRREQFVCFRDGVNGARVGNLEELARQVDLAKGHLPISDSAPNIQFQIPAINFFFMSVYSEYLAKSTNDVGERYSARASLRRPKTNPTTKTVPYIATIDNHYVSAVIHEGYAKAAMAQNDTELAAFAAGEVSSIVSANGTLKGWNSTFYTLDDIRIGNNLLHVWNSEGRKDNKYVIAAKGLREQLNRWPRTPEGGFWHRAPTYENQMWLDGLYMADTFYATYTSYFEPENTTAWNEIELQFDQIEEHCRNKTSNLLKHGFSSDKSTVWADPITGASPYVWDRALGWYFVALVEVLEVWPKTHAGYSKLLNYYTTLASGIKDVQDISGGWWLLMDEQLAGLTGNYIESSATALFTYSYLKGVRLGLLEQAYQDTAVKAWDLLLDEFIQYEQNGTLSFTGTVTVGSLKGDASYEYYTTVPLLVNDGKGAGPFMYAASEIELACLD</sequence>
<evidence type="ECO:0000313" key="3">
    <source>
        <dbReference type="EMBL" id="EDU40354.1"/>
    </source>
</evidence>
<dbReference type="Proteomes" id="UP000001471">
    <property type="component" value="Unassembled WGS sequence"/>
</dbReference>
<dbReference type="SUPFAM" id="SSF48208">
    <property type="entry name" value="Six-hairpin glycosidases"/>
    <property type="match status" value="1"/>
</dbReference>
<name>B2VTS1_PYRTR</name>
<dbReference type="STRING" id="426418.B2VTS1"/>
<evidence type="ECO:0000256" key="2">
    <source>
        <dbReference type="SAM" id="SignalP"/>
    </source>
</evidence>
<dbReference type="PANTHER" id="PTHR33886">
    <property type="entry name" value="UNSATURATED RHAMNOGALACTURONAN HYDROLASE (EUROFUNG)"/>
    <property type="match status" value="1"/>
</dbReference>
<dbReference type="EMBL" id="DS231615">
    <property type="protein sequence ID" value="EDU40354.1"/>
    <property type="molecule type" value="Genomic_DNA"/>
</dbReference>
<keyword evidence="2" id="KW-0732">Signal</keyword>
<accession>B2VTS1</accession>
<feature type="signal peptide" evidence="2">
    <location>
        <begin position="1"/>
        <end position="17"/>
    </location>
</feature>
<evidence type="ECO:0000313" key="4">
    <source>
        <dbReference type="Proteomes" id="UP000001471"/>
    </source>
</evidence>
<dbReference type="GO" id="GO:0016787">
    <property type="term" value="F:hydrolase activity"/>
    <property type="evidence" value="ECO:0007669"/>
    <property type="project" value="UniProtKB-KW"/>
</dbReference>
<evidence type="ECO:0000256" key="1">
    <source>
        <dbReference type="ARBA" id="ARBA00022801"/>
    </source>
</evidence>
<proteinExistence type="predicted"/>
<dbReference type="GeneID" id="6340312"/>
<dbReference type="InterPro" id="IPR052043">
    <property type="entry name" value="PolySaccharide_Degr_Enz"/>
</dbReference>
<dbReference type="PANTHER" id="PTHR33886:SF9">
    <property type="entry name" value="UNSATURATED RHAMNOGALACTURONAN HYDROLASE (EUROFUNG)"/>
    <property type="match status" value="1"/>
</dbReference>
<protein>
    <recommendedName>
        <fullName evidence="5">Glycoside hydrolase family 105 protein</fullName>
    </recommendedName>
</protein>
<dbReference type="KEGG" id="ptrr:6340312"/>
<dbReference type="GO" id="GO:0005975">
    <property type="term" value="P:carbohydrate metabolic process"/>
    <property type="evidence" value="ECO:0007669"/>
    <property type="project" value="InterPro"/>
</dbReference>
<keyword evidence="1" id="KW-0378">Hydrolase</keyword>
<dbReference type="Gene3D" id="1.50.10.10">
    <property type="match status" value="1"/>
</dbReference>
<reference evidence="4" key="1">
    <citation type="journal article" date="2013" name="G3 (Bethesda)">
        <title>Comparative genomics of a plant-pathogenic fungus, Pyrenophora tritici-repentis, reveals transduplication and the impact of repeat elements on pathogenicity and population divergence.</title>
        <authorList>
            <person name="Manning V.A."/>
            <person name="Pandelova I."/>
            <person name="Dhillon B."/>
            <person name="Wilhelm L.J."/>
            <person name="Goodwin S.B."/>
            <person name="Berlin A.M."/>
            <person name="Figueroa M."/>
            <person name="Freitag M."/>
            <person name="Hane J.K."/>
            <person name="Henrissat B."/>
            <person name="Holman W.H."/>
            <person name="Kodira C.D."/>
            <person name="Martin J."/>
            <person name="Oliver R.P."/>
            <person name="Robbertse B."/>
            <person name="Schackwitz W."/>
            <person name="Schwartz D.C."/>
            <person name="Spatafora J.W."/>
            <person name="Turgeon B.G."/>
            <person name="Yandava C."/>
            <person name="Young S."/>
            <person name="Zhou S."/>
            <person name="Zeng Q."/>
            <person name="Grigoriev I.V."/>
            <person name="Ma L.-J."/>
            <person name="Ciuffetti L.M."/>
        </authorList>
    </citation>
    <scope>NUCLEOTIDE SEQUENCE [LARGE SCALE GENOMIC DNA]</scope>
    <source>
        <strain evidence="4">Pt-1C-BFP</strain>
    </source>
</reference>
<dbReference type="InterPro" id="IPR008928">
    <property type="entry name" value="6-hairpin_glycosidase_sf"/>
</dbReference>
<dbReference type="InterPro" id="IPR012341">
    <property type="entry name" value="6hp_glycosidase-like_sf"/>
</dbReference>
<organism evidence="3 4">
    <name type="scientific">Pyrenophora tritici-repentis (strain Pt-1C-BFP)</name>
    <name type="common">Wheat tan spot fungus</name>
    <name type="synonym">Drechslera tritici-repentis</name>
    <dbReference type="NCBI Taxonomy" id="426418"/>
    <lineage>
        <taxon>Eukaryota</taxon>
        <taxon>Fungi</taxon>
        <taxon>Dikarya</taxon>
        <taxon>Ascomycota</taxon>
        <taxon>Pezizomycotina</taxon>
        <taxon>Dothideomycetes</taxon>
        <taxon>Pleosporomycetidae</taxon>
        <taxon>Pleosporales</taxon>
        <taxon>Pleosporineae</taxon>
        <taxon>Pleosporaceae</taxon>
        <taxon>Pyrenophora</taxon>
    </lineage>
</organism>
<dbReference type="AlphaFoldDB" id="B2VTS1"/>
<dbReference type="InterPro" id="IPR010905">
    <property type="entry name" value="Glyco_hydro_88"/>
</dbReference>